<evidence type="ECO:0000259" key="6">
    <source>
        <dbReference type="Pfam" id="PF13193"/>
    </source>
</evidence>
<evidence type="ECO:0000313" key="7">
    <source>
        <dbReference type="EMBL" id="MFF0495640.1"/>
    </source>
</evidence>
<gene>
    <name evidence="7" type="ORF">ACFYU5_04470</name>
</gene>
<evidence type="ECO:0000313" key="8">
    <source>
        <dbReference type="Proteomes" id="UP001601442"/>
    </source>
</evidence>
<dbReference type="InterPro" id="IPR045851">
    <property type="entry name" value="AMP-bd_C_sf"/>
</dbReference>
<dbReference type="InterPro" id="IPR025110">
    <property type="entry name" value="AMP-bd_C"/>
</dbReference>
<dbReference type="InterPro" id="IPR020845">
    <property type="entry name" value="AMP-binding_CS"/>
</dbReference>
<comment type="caution">
    <text evidence="7">The sequence shown here is derived from an EMBL/GenBank/DDBJ whole genome shotgun (WGS) entry which is preliminary data.</text>
</comment>
<dbReference type="Proteomes" id="UP001601442">
    <property type="component" value="Unassembled WGS sequence"/>
</dbReference>
<evidence type="ECO:0000256" key="3">
    <source>
        <dbReference type="ARBA" id="ARBA00022832"/>
    </source>
</evidence>
<dbReference type="PANTHER" id="PTHR43859">
    <property type="entry name" value="ACYL-ACTIVATING ENZYME"/>
    <property type="match status" value="1"/>
</dbReference>
<keyword evidence="8" id="KW-1185">Reference proteome</keyword>
<dbReference type="PANTHER" id="PTHR43859:SF4">
    <property type="entry name" value="BUTANOATE--COA LIGASE AAE1-RELATED"/>
    <property type="match status" value="1"/>
</dbReference>
<dbReference type="Gene3D" id="3.40.50.12780">
    <property type="entry name" value="N-terminal domain of ligase-like"/>
    <property type="match status" value="1"/>
</dbReference>
<protein>
    <submittedName>
        <fullName evidence="7">AMP-binding protein</fullName>
    </submittedName>
</protein>
<evidence type="ECO:0000256" key="2">
    <source>
        <dbReference type="ARBA" id="ARBA00022598"/>
    </source>
</evidence>
<evidence type="ECO:0000256" key="4">
    <source>
        <dbReference type="ARBA" id="ARBA00023098"/>
    </source>
</evidence>
<dbReference type="Pfam" id="PF00501">
    <property type="entry name" value="AMP-binding"/>
    <property type="match status" value="1"/>
</dbReference>
<evidence type="ECO:0000259" key="5">
    <source>
        <dbReference type="Pfam" id="PF00501"/>
    </source>
</evidence>
<feature type="domain" description="AMP-dependent synthetase/ligase" evidence="5">
    <location>
        <begin position="22"/>
        <end position="384"/>
    </location>
</feature>
<dbReference type="SUPFAM" id="SSF56801">
    <property type="entry name" value="Acetyl-CoA synthetase-like"/>
    <property type="match status" value="1"/>
</dbReference>
<dbReference type="PROSITE" id="PS00455">
    <property type="entry name" value="AMP_BINDING"/>
    <property type="match status" value="1"/>
</dbReference>
<reference evidence="7 8" key="1">
    <citation type="submission" date="2024-10" db="EMBL/GenBank/DDBJ databases">
        <title>The Natural Products Discovery Center: Release of the First 8490 Sequenced Strains for Exploring Actinobacteria Biosynthetic Diversity.</title>
        <authorList>
            <person name="Kalkreuter E."/>
            <person name="Kautsar S.A."/>
            <person name="Yang D."/>
            <person name="Bader C.D."/>
            <person name="Teijaro C.N."/>
            <person name="Fluegel L."/>
            <person name="Davis C.M."/>
            <person name="Simpson J.R."/>
            <person name="Lauterbach L."/>
            <person name="Steele A.D."/>
            <person name="Gui C."/>
            <person name="Meng S."/>
            <person name="Li G."/>
            <person name="Viehrig K."/>
            <person name="Ye F."/>
            <person name="Su P."/>
            <person name="Kiefer A.F."/>
            <person name="Nichols A."/>
            <person name="Cepeda A.J."/>
            <person name="Yan W."/>
            <person name="Fan B."/>
            <person name="Jiang Y."/>
            <person name="Adhikari A."/>
            <person name="Zheng C.-J."/>
            <person name="Schuster L."/>
            <person name="Cowan T.M."/>
            <person name="Smanski M.J."/>
            <person name="Chevrette M.G."/>
            <person name="De Carvalho L.P.S."/>
            <person name="Shen B."/>
        </authorList>
    </citation>
    <scope>NUCLEOTIDE SEQUENCE [LARGE SCALE GENOMIC DNA]</scope>
    <source>
        <strain evidence="7 8">NPDC004119</strain>
    </source>
</reference>
<comment type="similarity">
    <text evidence="1">Belongs to the ATP-dependent AMP-binding enzyme family.</text>
</comment>
<dbReference type="EMBL" id="JBIAMT010000001">
    <property type="protein sequence ID" value="MFF0495640.1"/>
    <property type="molecule type" value="Genomic_DNA"/>
</dbReference>
<keyword evidence="4" id="KW-0443">Lipid metabolism</keyword>
<name>A0ABW6NX11_9NOCA</name>
<dbReference type="Pfam" id="PF13193">
    <property type="entry name" value="AMP-binding_C"/>
    <property type="match status" value="1"/>
</dbReference>
<keyword evidence="3" id="KW-0276">Fatty acid metabolism</keyword>
<dbReference type="InterPro" id="IPR000873">
    <property type="entry name" value="AMP-dep_synth/lig_dom"/>
</dbReference>
<dbReference type="RefSeq" id="WP_387389848.1">
    <property type="nucleotide sequence ID" value="NZ_JBIAMT010000001.1"/>
</dbReference>
<evidence type="ECO:0000256" key="1">
    <source>
        <dbReference type="ARBA" id="ARBA00006432"/>
    </source>
</evidence>
<dbReference type="InterPro" id="IPR042099">
    <property type="entry name" value="ANL_N_sf"/>
</dbReference>
<dbReference type="Gene3D" id="3.30.300.30">
    <property type="match status" value="1"/>
</dbReference>
<accession>A0ABW6NX11</accession>
<feature type="domain" description="AMP-binding enzyme C-terminal" evidence="6">
    <location>
        <begin position="434"/>
        <end position="508"/>
    </location>
</feature>
<keyword evidence="2" id="KW-0436">Ligase</keyword>
<sequence length="535" mass="57032">MPEANTTAATHAWAAMTPTAFLDRAAAAHGSRIAVVDGDLRWTYNELRDRCRRLAGGLREIAAGRPVAVLAPNTHELLEAHYGVPWAGVPLVALNTRLGIRELTYIVEHSGSGVIVCDAGYANLVREVCAGLEKPPVVIGSGGADSDYENLIAHATPYQEQITDESSLLAVNYTSGTTGAPKGVMYHQRGAYLQSLAMASHFGLGPHSVHLWTLPMFHCNGWCFTWAVTAAGGTHVCLPKVEPAEMWRLIRQEGVTGLNGAPAVLDMIAHSDDASPLSRAVSVGTGGAPPAPAVLRRMTRLGFDVTHLYGLTESFGPALICEPVPEWAGLDNEAVIRLKARQGVGNIVSLPPRVVDEAGHDVPADGSTVGEIALRGNNVMLGYLDDEAGTREAIPDGWFRTGDLAVRHPDGYVELRDRSKDIIISGGENIASVEVEHVLAEHPAVLEAAVVGTADPRWGEIPVAFVHLAPGAGATAEELVEHVKRTLARYKAPRKVVFGPLPKTSTGKTQKYLLRARAAEEHFPATEGTGGNREI</sequence>
<proteinExistence type="inferred from homology"/>
<organism evidence="7 8">
    <name type="scientific">Nocardia aobensis</name>
    <dbReference type="NCBI Taxonomy" id="257277"/>
    <lineage>
        <taxon>Bacteria</taxon>
        <taxon>Bacillati</taxon>
        <taxon>Actinomycetota</taxon>
        <taxon>Actinomycetes</taxon>
        <taxon>Mycobacteriales</taxon>
        <taxon>Nocardiaceae</taxon>
        <taxon>Nocardia</taxon>
    </lineage>
</organism>